<feature type="domain" description="Replication-associated protein ORF2/G2P" evidence="1">
    <location>
        <begin position="124"/>
        <end position="207"/>
    </location>
</feature>
<dbReference type="AlphaFoldDB" id="A0A916K9T6"/>
<gene>
    <name evidence="2" type="ORF">PAESOLCIP111_05549</name>
</gene>
<keyword evidence="3" id="KW-1185">Reference proteome</keyword>
<dbReference type="Pfam" id="PF23343">
    <property type="entry name" value="REP_ORF2-G2P"/>
    <property type="match status" value="1"/>
</dbReference>
<accession>A0A916K9T6</accession>
<dbReference type="EMBL" id="CAJVAS010000041">
    <property type="protein sequence ID" value="CAG7648195.1"/>
    <property type="molecule type" value="Genomic_DNA"/>
</dbReference>
<protein>
    <recommendedName>
        <fullName evidence="1">Replication-associated protein ORF2/G2P domain-containing protein</fullName>
    </recommendedName>
</protein>
<organism evidence="2 3">
    <name type="scientific">Paenibacillus solanacearum</name>
    <dbReference type="NCBI Taxonomy" id="2048548"/>
    <lineage>
        <taxon>Bacteria</taxon>
        <taxon>Bacillati</taxon>
        <taxon>Bacillota</taxon>
        <taxon>Bacilli</taxon>
        <taxon>Bacillales</taxon>
        <taxon>Paenibacillaceae</taxon>
        <taxon>Paenibacillus</taxon>
    </lineage>
</organism>
<evidence type="ECO:0000313" key="2">
    <source>
        <dbReference type="EMBL" id="CAG7648195.1"/>
    </source>
</evidence>
<sequence length="297" mass="35104">MHPPGLFTVNAPMGAKEDWAMGYNCQMTRIGDCLRVKLYGKELFEESDRKSKNQRLAEIEAIQADPSLTDLQKRLYAAILEPPDKEEECARNRPDRTPKPGRLKLAERERFCHLMDRNFSLGHKFITLTYEKPDVTLDEAAKDYENWVKRMRERYGDFKYLANRSFQQRGTLHFHLLADLPTIPRAELADGTFRDIWGRGSVELKRIYSLPMEERRNKLKLDLIKNLRDFKADERSYGKRLFLQSKNLIVPRTVKGDFNEMMEKLRENGYVPELVETRQFPVEYLNYIQLETYRLTK</sequence>
<proteinExistence type="predicted"/>
<dbReference type="InterPro" id="IPR056906">
    <property type="entry name" value="ORF2/G2P_dom"/>
</dbReference>
<evidence type="ECO:0000313" key="3">
    <source>
        <dbReference type="Proteomes" id="UP000693672"/>
    </source>
</evidence>
<reference evidence="2" key="1">
    <citation type="submission" date="2021-06" db="EMBL/GenBank/DDBJ databases">
        <authorList>
            <person name="Criscuolo A."/>
        </authorList>
    </citation>
    <scope>NUCLEOTIDE SEQUENCE</scope>
    <source>
        <strain evidence="2">CIP111600</strain>
    </source>
</reference>
<comment type="caution">
    <text evidence="2">The sequence shown here is derived from an EMBL/GenBank/DDBJ whole genome shotgun (WGS) entry which is preliminary data.</text>
</comment>
<evidence type="ECO:0000259" key="1">
    <source>
        <dbReference type="Pfam" id="PF23343"/>
    </source>
</evidence>
<name>A0A916K9T6_9BACL</name>
<dbReference type="Proteomes" id="UP000693672">
    <property type="component" value="Unassembled WGS sequence"/>
</dbReference>